<feature type="transmembrane region" description="Helical" evidence="1">
    <location>
        <begin position="384"/>
        <end position="405"/>
    </location>
</feature>
<keyword evidence="3" id="KW-0378">Hydrolase</keyword>
<proteinExistence type="predicted"/>
<dbReference type="Pfam" id="PF02517">
    <property type="entry name" value="Rce1-like"/>
    <property type="match status" value="1"/>
</dbReference>
<dbReference type="InterPro" id="IPR003675">
    <property type="entry name" value="Rce1/LyrA-like_dom"/>
</dbReference>
<keyword evidence="4" id="KW-1185">Reference proteome</keyword>
<feature type="transmembrane region" description="Helical" evidence="1">
    <location>
        <begin position="224"/>
        <end position="251"/>
    </location>
</feature>
<keyword evidence="1" id="KW-1133">Transmembrane helix</keyword>
<dbReference type="PANTHER" id="PTHR43592">
    <property type="entry name" value="CAAX AMINO TERMINAL PROTEASE"/>
    <property type="match status" value="1"/>
</dbReference>
<feature type="transmembrane region" description="Helical" evidence="1">
    <location>
        <begin position="303"/>
        <end position="326"/>
    </location>
</feature>
<organism evidence="3 4">
    <name type="scientific">Petrachloros mirabilis ULC683</name>
    <dbReference type="NCBI Taxonomy" id="2781853"/>
    <lineage>
        <taxon>Bacteria</taxon>
        <taxon>Bacillati</taxon>
        <taxon>Cyanobacteriota</taxon>
        <taxon>Cyanophyceae</taxon>
        <taxon>Synechococcales</taxon>
        <taxon>Petrachlorosaceae</taxon>
        <taxon>Petrachloros</taxon>
        <taxon>Petrachloros mirabilis</taxon>
    </lineage>
</organism>
<dbReference type="GO" id="GO:0080120">
    <property type="term" value="P:CAAX-box protein maturation"/>
    <property type="evidence" value="ECO:0007669"/>
    <property type="project" value="UniProtKB-ARBA"/>
</dbReference>
<evidence type="ECO:0000313" key="4">
    <source>
        <dbReference type="Proteomes" id="UP000607397"/>
    </source>
</evidence>
<feature type="transmembrane region" description="Helical" evidence="1">
    <location>
        <begin position="426"/>
        <end position="445"/>
    </location>
</feature>
<feature type="transmembrane region" description="Helical" evidence="1">
    <location>
        <begin position="6"/>
        <end position="27"/>
    </location>
</feature>
<dbReference type="Proteomes" id="UP000607397">
    <property type="component" value="Unassembled WGS sequence"/>
</dbReference>
<keyword evidence="1" id="KW-0472">Membrane</keyword>
<feature type="transmembrane region" description="Helical" evidence="1">
    <location>
        <begin position="346"/>
        <end position="364"/>
    </location>
</feature>
<feature type="domain" description="CAAX prenyl protease 2/Lysostaphin resistance protein A-like" evidence="2">
    <location>
        <begin position="433"/>
        <end position="517"/>
    </location>
</feature>
<evidence type="ECO:0000259" key="2">
    <source>
        <dbReference type="Pfam" id="PF02517"/>
    </source>
</evidence>
<dbReference type="EMBL" id="WVIC01000014">
    <property type="protein sequence ID" value="NCJ06552.1"/>
    <property type="molecule type" value="Genomic_DNA"/>
</dbReference>
<feature type="transmembrane region" description="Helical" evidence="1">
    <location>
        <begin position="505"/>
        <end position="530"/>
    </location>
</feature>
<dbReference type="PANTHER" id="PTHR43592:SF15">
    <property type="entry name" value="CAAX AMINO TERMINAL PROTEASE FAMILY PROTEIN"/>
    <property type="match status" value="1"/>
</dbReference>
<reference evidence="3" key="1">
    <citation type="submission" date="2019-12" db="EMBL/GenBank/DDBJ databases">
        <title>High-Quality draft genome sequences of three cyanobacteria isolated from the limestone walls of the Old Cathedral of Coimbra.</title>
        <authorList>
            <person name="Tiago I."/>
            <person name="Soares F."/>
            <person name="Portugal A."/>
        </authorList>
    </citation>
    <scope>NUCLEOTIDE SEQUENCE [LARGE SCALE GENOMIC DNA]</scope>
    <source>
        <strain evidence="3">C</strain>
    </source>
</reference>
<gene>
    <name evidence="3" type="ORF">GS597_08525</name>
</gene>
<protein>
    <submittedName>
        <fullName evidence="3">CPBP family intramembrane metalloprotease</fullName>
    </submittedName>
</protein>
<keyword evidence="3" id="KW-0645">Protease</keyword>
<accession>A0A8K1ZYM5</accession>
<evidence type="ECO:0000313" key="3">
    <source>
        <dbReference type="EMBL" id="NCJ06552.1"/>
    </source>
</evidence>
<feature type="transmembrane region" description="Helical" evidence="1">
    <location>
        <begin position="465"/>
        <end position="498"/>
    </location>
</feature>
<keyword evidence="3" id="KW-0482">Metalloprotease</keyword>
<dbReference type="RefSeq" id="WP_161825030.1">
    <property type="nucleotide sequence ID" value="NZ_WVIC01000014.1"/>
</dbReference>
<dbReference type="AlphaFoldDB" id="A0A8K1ZYM5"/>
<keyword evidence="1" id="KW-0812">Transmembrane</keyword>
<dbReference type="GO" id="GO:0004175">
    <property type="term" value="F:endopeptidase activity"/>
    <property type="evidence" value="ECO:0007669"/>
    <property type="project" value="UniProtKB-ARBA"/>
</dbReference>
<comment type="caution">
    <text evidence="3">The sequence shown here is derived from an EMBL/GenBank/DDBJ whole genome shotgun (WGS) entry which is preliminary data.</text>
</comment>
<evidence type="ECO:0000256" key="1">
    <source>
        <dbReference type="SAM" id="Phobius"/>
    </source>
</evidence>
<dbReference type="GO" id="GO:0008237">
    <property type="term" value="F:metallopeptidase activity"/>
    <property type="evidence" value="ECO:0007669"/>
    <property type="project" value="UniProtKB-KW"/>
</dbReference>
<sequence length="531" mass="58910">MTLKRLILGILTVWVVIVMTSTLLASWNKPQTQSQLSLYQTDLLLYAAEWQGDGVGDDPNPWRQALIDGDPFDNAIQNYRQVRKAAQRDWERQQDAVSSVPQSSGSDLAGMPSPLVNELDLRLGLLYAANQQPSQALQTWNQVIPSLATETENQSEVTARVLVGLWSDPPRLLPDAQQQLQTHLSGWFRYRALQQLYDLQQRQSEWVRLHATEQIRARQAFIRLLLVSALNVVGLGVGIVLLVIGIGRFFWQRYRRASDEDVLRLSDAAKGQESGGLSRAVQPVLGIETSSLVNSVLWPPETIWQVMVLWFTGFFGVSFLGVPLVIQGLGLNPRTFDAQMQAYTALWSYLTLMGVGFAILYLVLRAFVAQPLGWLPFRVSVKSVLWGLGSYWVALPLVTLVSLLNQRLLQNQGGGNPLLEIILQNQGGLTIGVLFLMVAGLAPFFEEILFRGFLLTSLTRYLPVWKAVGVSAVMFAIAHLNLSDVLPLTVLGIILGLVYLRSRSLIAVIILHSLWNAGSFVGLLLLGGALH</sequence>
<name>A0A8K1ZYM5_9CYAN</name>